<evidence type="ECO:0000313" key="3">
    <source>
        <dbReference type="Proteomes" id="UP000608662"/>
    </source>
</evidence>
<keyword evidence="1" id="KW-0812">Transmembrane</keyword>
<accession>A0A847U8F7</accession>
<dbReference type="InterPro" id="IPR055966">
    <property type="entry name" value="DUF7544"/>
</dbReference>
<dbReference type="GeneID" id="94360077"/>
<dbReference type="Pfam" id="PF24400">
    <property type="entry name" value="DUF7544"/>
    <property type="match status" value="1"/>
</dbReference>
<dbReference type="EMBL" id="WOYG01000001">
    <property type="protein sequence ID" value="NLV08836.1"/>
    <property type="molecule type" value="Genomic_DNA"/>
</dbReference>
<dbReference type="RefSeq" id="WP_170092794.1">
    <property type="nucleotide sequence ID" value="NZ_WOYG01000001.1"/>
</dbReference>
<organism evidence="2 3">
    <name type="scientific">Halomicrobium mukohataei</name>
    <dbReference type="NCBI Taxonomy" id="57705"/>
    <lineage>
        <taxon>Archaea</taxon>
        <taxon>Methanobacteriati</taxon>
        <taxon>Methanobacteriota</taxon>
        <taxon>Stenosarchaea group</taxon>
        <taxon>Halobacteria</taxon>
        <taxon>Halobacteriales</taxon>
        <taxon>Haloarculaceae</taxon>
        <taxon>Halomicrobium</taxon>
    </lineage>
</organism>
<evidence type="ECO:0000256" key="1">
    <source>
        <dbReference type="SAM" id="Phobius"/>
    </source>
</evidence>
<dbReference type="AlphaFoldDB" id="A0A847U8F7"/>
<protein>
    <recommendedName>
        <fullName evidence="4">Glycerophosphoryl diester phosphodiesterase membrane domain-containing protein</fullName>
    </recommendedName>
</protein>
<keyword evidence="1" id="KW-1133">Transmembrane helix</keyword>
<feature type="transmembrane region" description="Helical" evidence="1">
    <location>
        <begin position="79"/>
        <end position="107"/>
    </location>
</feature>
<gene>
    <name evidence="2" type="ORF">GOC74_02670</name>
</gene>
<feature type="transmembrane region" description="Helical" evidence="1">
    <location>
        <begin position="169"/>
        <end position="200"/>
    </location>
</feature>
<evidence type="ECO:0000313" key="2">
    <source>
        <dbReference type="EMBL" id="NLV08836.1"/>
    </source>
</evidence>
<feature type="transmembrane region" description="Helical" evidence="1">
    <location>
        <begin position="221"/>
        <end position="241"/>
    </location>
</feature>
<proteinExistence type="predicted"/>
<feature type="transmembrane region" description="Helical" evidence="1">
    <location>
        <begin position="27"/>
        <end position="45"/>
    </location>
</feature>
<feature type="transmembrane region" description="Helical" evidence="1">
    <location>
        <begin position="247"/>
        <end position="268"/>
    </location>
</feature>
<reference evidence="2" key="1">
    <citation type="submission" date="2019-12" db="EMBL/GenBank/DDBJ databases">
        <title>Whole-genome sequence of Halomicrobium mukohataei pws1.</title>
        <authorList>
            <person name="Verma D.K."/>
            <person name="Gopal K."/>
            <person name="Prasad E.S."/>
        </authorList>
    </citation>
    <scope>NUCLEOTIDE SEQUENCE</scope>
    <source>
        <strain evidence="2">Pws1</strain>
    </source>
</reference>
<sequence>MGYAALDAIDDAIEATKGFLLPFDRGTWLRLAVIMFFVTGGGGVLNNASNVPQFAGNGDLGTAPGAGAASVTPDITFSVVAIAVAGFAVLFALLLLFASPIMEFVFVESLFEREVHVRRYFSRNVGNGLRLLGFQVAIVLAAGVFVVGLFLVGLLVAGGVDNVAASLGLFALAIPLIVLLVIGTGIVNGFTTVFVVPIMLAEDRGLLAAWSRLWSSITSNLAEYLVYLVVSVLLGIGVGILGSIVMLFALALVAIPFGLVAFGVYTFAAFSTAAIAVYAVLGLAFFVVALLVGGLVQAPLQSFLRYYAMLVLGGVDDDLDPIPEVREELRADETTVR</sequence>
<name>A0A847U8F7_9EURY</name>
<comment type="caution">
    <text evidence="2">The sequence shown here is derived from an EMBL/GenBank/DDBJ whole genome shotgun (WGS) entry which is preliminary data.</text>
</comment>
<feature type="transmembrane region" description="Helical" evidence="1">
    <location>
        <begin position="275"/>
        <end position="296"/>
    </location>
</feature>
<dbReference type="OrthoDB" id="137652at2157"/>
<dbReference type="Proteomes" id="UP000608662">
    <property type="component" value="Unassembled WGS sequence"/>
</dbReference>
<keyword evidence="1" id="KW-0472">Membrane</keyword>
<evidence type="ECO:0008006" key="4">
    <source>
        <dbReference type="Google" id="ProtNLM"/>
    </source>
</evidence>
<feature type="transmembrane region" description="Helical" evidence="1">
    <location>
        <begin position="128"/>
        <end position="157"/>
    </location>
</feature>